<feature type="domain" description="Flavin reductase like" evidence="2">
    <location>
        <begin position="24"/>
        <end position="167"/>
    </location>
</feature>
<dbReference type="Pfam" id="PF01613">
    <property type="entry name" value="Flavin_Reduct"/>
    <property type="match status" value="1"/>
</dbReference>
<dbReference type="InterPro" id="IPR002563">
    <property type="entry name" value="Flavin_Rdtase-like_dom"/>
</dbReference>
<dbReference type="AlphaFoldDB" id="A0A1F5A8X8"/>
<dbReference type="Proteomes" id="UP000177701">
    <property type="component" value="Unassembled WGS sequence"/>
</dbReference>
<dbReference type="PANTHER" id="PTHR43567">
    <property type="entry name" value="FLAVOREDOXIN-RELATED-RELATED"/>
    <property type="match status" value="1"/>
</dbReference>
<accession>A0A1F5A8X8</accession>
<dbReference type="GO" id="GO:0010181">
    <property type="term" value="F:FMN binding"/>
    <property type="evidence" value="ECO:0007669"/>
    <property type="project" value="InterPro"/>
</dbReference>
<evidence type="ECO:0000256" key="1">
    <source>
        <dbReference type="ARBA" id="ARBA00038054"/>
    </source>
</evidence>
<dbReference type="InterPro" id="IPR052174">
    <property type="entry name" value="Flavoredoxin"/>
</dbReference>
<protein>
    <submittedName>
        <fullName evidence="3">Flavin reductase</fullName>
    </submittedName>
</protein>
<dbReference type="Gene3D" id="2.30.110.10">
    <property type="entry name" value="Electron Transport, Fmn-binding Protein, Chain A"/>
    <property type="match status" value="1"/>
</dbReference>
<comment type="similarity">
    <text evidence="1">Belongs to the flavoredoxin family.</text>
</comment>
<dbReference type="PANTHER" id="PTHR43567:SF5">
    <property type="entry name" value="HYPOTHETICAL CYTOSOLIC PROTEIN"/>
    <property type="match status" value="1"/>
</dbReference>
<reference evidence="3 4" key="1">
    <citation type="journal article" date="2016" name="Nat. Commun.">
        <title>Thousands of microbial genomes shed light on interconnected biogeochemical processes in an aquifer system.</title>
        <authorList>
            <person name="Anantharaman K."/>
            <person name="Brown C.T."/>
            <person name="Hug L.A."/>
            <person name="Sharon I."/>
            <person name="Castelle C.J."/>
            <person name="Probst A.J."/>
            <person name="Thomas B.C."/>
            <person name="Singh A."/>
            <person name="Wilkins M.J."/>
            <person name="Karaoz U."/>
            <person name="Brodie E.L."/>
            <person name="Williams K.H."/>
            <person name="Hubbard S.S."/>
            <person name="Banfield J.F."/>
        </authorList>
    </citation>
    <scope>NUCLEOTIDE SEQUENCE [LARGE SCALE GENOMIC DNA]</scope>
</reference>
<sequence>MKNVDYLSVTEEVLQQIKSKGAFLVAKSKDGKKINVMTIGWAAIGYMWRKPIMTVMVRKSRFTHCIIEKASSFTVSIPGGDNSGEALDFCGTKSGRDVDKFKESKLSVVPAQKVDTPIINLSGFHYECKIVCKSEINPDFLCKEYREDVYADNDYHTFYFGEIVACYKTIS</sequence>
<evidence type="ECO:0000313" key="4">
    <source>
        <dbReference type="Proteomes" id="UP000177701"/>
    </source>
</evidence>
<evidence type="ECO:0000259" key="2">
    <source>
        <dbReference type="Pfam" id="PF01613"/>
    </source>
</evidence>
<name>A0A1F5A8X8_9BACT</name>
<gene>
    <name evidence="3" type="ORF">A2V47_02370</name>
</gene>
<evidence type="ECO:0000313" key="3">
    <source>
        <dbReference type="EMBL" id="OGD15020.1"/>
    </source>
</evidence>
<dbReference type="STRING" id="1797291.A2V47_02370"/>
<organism evidence="3 4">
    <name type="scientific">Candidatus Sediminicultor quintus</name>
    <dbReference type="NCBI Taxonomy" id="1797291"/>
    <lineage>
        <taxon>Bacteria</taxon>
        <taxon>Pseudomonadati</taxon>
        <taxon>Atribacterota</taxon>
        <taxon>Candidatus Phoenicimicrobiia</taxon>
        <taxon>Candidatus Pheonicimicrobiales</taxon>
        <taxon>Candidatus Phoenicimicrobiaceae</taxon>
        <taxon>Candidatus Sediminicultor</taxon>
    </lineage>
</organism>
<dbReference type="SUPFAM" id="SSF50475">
    <property type="entry name" value="FMN-binding split barrel"/>
    <property type="match status" value="1"/>
</dbReference>
<dbReference type="EMBL" id="MEYH01000070">
    <property type="protein sequence ID" value="OGD15020.1"/>
    <property type="molecule type" value="Genomic_DNA"/>
</dbReference>
<proteinExistence type="inferred from homology"/>
<dbReference type="GO" id="GO:0016646">
    <property type="term" value="F:oxidoreductase activity, acting on the CH-NH group of donors, NAD or NADP as acceptor"/>
    <property type="evidence" value="ECO:0007669"/>
    <property type="project" value="UniProtKB-ARBA"/>
</dbReference>
<dbReference type="InterPro" id="IPR012349">
    <property type="entry name" value="Split_barrel_FMN-bd"/>
</dbReference>
<comment type="caution">
    <text evidence="3">The sequence shown here is derived from an EMBL/GenBank/DDBJ whole genome shotgun (WGS) entry which is preliminary data.</text>
</comment>